<dbReference type="RefSeq" id="XP_056489634.1">
    <property type="nucleotide sequence ID" value="XM_056630332.1"/>
</dbReference>
<dbReference type="GO" id="GO:0030915">
    <property type="term" value="C:Smc5-Smc6 complex"/>
    <property type="evidence" value="ECO:0007669"/>
    <property type="project" value="UniProtKB-UniRule"/>
</dbReference>
<name>A0A9W9W2Y8_9EURO</name>
<keyword evidence="4 7" id="KW-0233">DNA recombination</keyword>
<protein>
    <recommendedName>
        <fullName evidence="7">Non-structural maintenance of chromosomes element 4</fullName>
    </recommendedName>
</protein>
<dbReference type="Pfam" id="PF15412">
    <property type="entry name" value="Nse4-Nse3_bdg"/>
    <property type="match status" value="1"/>
</dbReference>
<evidence type="ECO:0000256" key="2">
    <source>
        <dbReference type="ARBA" id="ARBA00008997"/>
    </source>
</evidence>
<dbReference type="InterPro" id="IPR027786">
    <property type="entry name" value="Nse4/EID"/>
</dbReference>
<gene>
    <name evidence="11" type="ORF">N7509_005695</name>
</gene>
<sequence>MAPIVHSQLDEQSAPNSSPPSSPGSSSDKENPRRRTINKRSKAQMAPPSHDKRRRLTDRTSNIHSQIPSSQRVGKNKFYDPDQDINERRKVRRDLRDLTREFNDSRGEFLQSGNDGIVKTVTQLNHLYTKVKQTSDATLDSRLLVNAADLSHKKTAQLAVGESGAGIDVDEFVSKCISYMRRGLESTITPTQRRRHQQSQRDPNASDGEDDGDAMNWDWLGRKACLPFSSRPTVSGFLLGPLSVEKRTRQFTQRKATERPDPSQLVRPNDPVQEDLGQEDNNLTVMCSTIGKLLSDTQVQRQQQVQAELENEYGEDAPEEALQATMDKYDVCDDGGIPLFKFCINPHSFGQSVENLFYVSFLARDGNAGISTDSRQIPTLHSAHPYQPSEAQQKGIQKHQAIFSLDFETWREIINTFDIKESIIPHREEIEEASGTWQ</sequence>
<proteinExistence type="inferred from homology"/>
<reference evidence="11" key="2">
    <citation type="journal article" date="2023" name="IMA Fungus">
        <title>Comparative genomic study of the Penicillium genus elucidates a diverse pangenome and 15 lateral gene transfer events.</title>
        <authorList>
            <person name="Petersen C."/>
            <person name="Sorensen T."/>
            <person name="Nielsen M.R."/>
            <person name="Sondergaard T.E."/>
            <person name="Sorensen J.L."/>
            <person name="Fitzpatrick D.A."/>
            <person name="Frisvad J.C."/>
            <person name="Nielsen K.L."/>
        </authorList>
    </citation>
    <scope>NUCLEOTIDE SEQUENCE</scope>
    <source>
        <strain evidence="11">IBT 29677</strain>
    </source>
</reference>
<dbReference type="GO" id="GO:0005634">
    <property type="term" value="C:nucleus"/>
    <property type="evidence" value="ECO:0007669"/>
    <property type="project" value="UniProtKB-SubCell"/>
</dbReference>
<comment type="similarity">
    <text evidence="2 7">Belongs to the NSE4 family.</text>
</comment>
<feature type="domain" description="Nse4/EID protein Nse3/MAGE-binding" evidence="10">
    <location>
        <begin position="140"/>
        <end position="182"/>
    </location>
</feature>
<dbReference type="EMBL" id="JAPZBU010000006">
    <property type="protein sequence ID" value="KAJ5397582.1"/>
    <property type="molecule type" value="Genomic_DNA"/>
</dbReference>
<dbReference type="GeneID" id="81369312"/>
<dbReference type="InterPro" id="IPR014854">
    <property type="entry name" value="Nse4_C"/>
</dbReference>
<feature type="domain" description="Non-structural maintenance of chromosome element 4 C-terminal" evidence="9">
    <location>
        <begin position="336"/>
        <end position="424"/>
    </location>
</feature>
<comment type="subunit">
    <text evidence="7">Component of the SMC5-SMC6 complex.</text>
</comment>
<dbReference type="InterPro" id="IPR029225">
    <property type="entry name" value="Nse4_Nse3-bd"/>
</dbReference>
<evidence type="ECO:0000256" key="1">
    <source>
        <dbReference type="ARBA" id="ARBA00004123"/>
    </source>
</evidence>
<feature type="region of interest" description="Disordered" evidence="8">
    <location>
        <begin position="250"/>
        <end position="277"/>
    </location>
</feature>
<evidence type="ECO:0000313" key="12">
    <source>
        <dbReference type="Proteomes" id="UP001147747"/>
    </source>
</evidence>
<evidence type="ECO:0000313" key="11">
    <source>
        <dbReference type="EMBL" id="KAJ5397582.1"/>
    </source>
</evidence>
<feature type="region of interest" description="Disordered" evidence="8">
    <location>
        <begin position="187"/>
        <end position="214"/>
    </location>
</feature>
<evidence type="ECO:0000256" key="3">
    <source>
        <dbReference type="ARBA" id="ARBA00022763"/>
    </source>
</evidence>
<reference evidence="11" key="1">
    <citation type="submission" date="2022-12" db="EMBL/GenBank/DDBJ databases">
        <authorList>
            <person name="Petersen C."/>
        </authorList>
    </citation>
    <scope>NUCLEOTIDE SEQUENCE</scope>
    <source>
        <strain evidence="11">IBT 29677</strain>
    </source>
</reference>
<accession>A0A9W9W2Y8</accession>
<keyword evidence="5 7" id="KW-0234">DNA repair</keyword>
<dbReference type="Pfam" id="PF08743">
    <property type="entry name" value="Nse4_C"/>
    <property type="match status" value="1"/>
</dbReference>
<evidence type="ECO:0000256" key="4">
    <source>
        <dbReference type="ARBA" id="ARBA00023172"/>
    </source>
</evidence>
<evidence type="ECO:0000256" key="8">
    <source>
        <dbReference type="SAM" id="MobiDB-lite"/>
    </source>
</evidence>
<dbReference type="Proteomes" id="UP001147747">
    <property type="component" value="Unassembled WGS sequence"/>
</dbReference>
<feature type="region of interest" description="Disordered" evidence="8">
    <location>
        <begin position="1"/>
        <end position="84"/>
    </location>
</feature>
<dbReference type="PANTHER" id="PTHR16140">
    <property type="entry name" value="NON-STRUCTURAL MAINTENANCE OF CHROMOSOMES ELEMENT 4"/>
    <property type="match status" value="1"/>
</dbReference>
<keyword evidence="12" id="KW-1185">Reference proteome</keyword>
<evidence type="ECO:0000256" key="7">
    <source>
        <dbReference type="RuleBase" id="RU365071"/>
    </source>
</evidence>
<dbReference type="PANTHER" id="PTHR16140:SF0">
    <property type="entry name" value="NON-STRUCTURAL MAINTENANCE OF CHROMOSOMES ELEMENT 4"/>
    <property type="match status" value="1"/>
</dbReference>
<keyword evidence="6 7" id="KW-0539">Nucleus</keyword>
<keyword evidence="3 7" id="KW-0227">DNA damage</keyword>
<dbReference type="OrthoDB" id="361242at2759"/>
<evidence type="ECO:0000259" key="9">
    <source>
        <dbReference type="Pfam" id="PF08743"/>
    </source>
</evidence>
<comment type="function">
    <text evidence="7">Component of the SMC5-SMC6 complex, that promotes sister chromatid alignment after DNA damage and facilitates double-stranded DNA breaks (DSBs) repair via homologous recombination between sister chromatids.</text>
</comment>
<evidence type="ECO:0000256" key="5">
    <source>
        <dbReference type="ARBA" id="ARBA00023204"/>
    </source>
</evidence>
<feature type="compositionally biased region" description="Polar residues" evidence="8">
    <location>
        <begin position="59"/>
        <end position="73"/>
    </location>
</feature>
<comment type="caution">
    <text evidence="11">The sequence shown here is derived from an EMBL/GenBank/DDBJ whole genome shotgun (WGS) entry which is preliminary data.</text>
</comment>
<dbReference type="AlphaFoldDB" id="A0A9W9W2Y8"/>
<evidence type="ECO:0000259" key="10">
    <source>
        <dbReference type="Pfam" id="PF15412"/>
    </source>
</evidence>
<comment type="subcellular location">
    <subcellularLocation>
        <location evidence="1 7">Nucleus</location>
    </subcellularLocation>
</comment>
<organism evidence="11 12">
    <name type="scientific">Penicillium cosmopolitanum</name>
    <dbReference type="NCBI Taxonomy" id="1131564"/>
    <lineage>
        <taxon>Eukaryota</taxon>
        <taxon>Fungi</taxon>
        <taxon>Dikarya</taxon>
        <taxon>Ascomycota</taxon>
        <taxon>Pezizomycotina</taxon>
        <taxon>Eurotiomycetes</taxon>
        <taxon>Eurotiomycetidae</taxon>
        <taxon>Eurotiales</taxon>
        <taxon>Aspergillaceae</taxon>
        <taxon>Penicillium</taxon>
    </lineage>
</organism>
<evidence type="ECO:0000256" key="6">
    <source>
        <dbReference type="ARBA" id="ARBA00023242"/>
    </source>
</evidence>
<dbReference type="GO" id="GO:0006310">
    <property type="term" value="P:DNA recombination"/>
    <property type="evidence" value="ECO:0007669"/>
    <property type="project" value="UniProtKB-UniRule"/>
</dbReference>
<dbReference type="GO" id="GO:0006281">
    <property type="term" value="P:DNA repair"/>
    <property type="evidence" value="ECO:0007669"/>
    <property type="project" value="UniProtKB-UniRule"/>
</dbReference>